<evidence type="ECO:0000256" key="2">
    <source>
        <dbReference type="SAM" id="MobiDB-lite"/>
    </source>
</evidence>
<evidence type="ECO:0000259" key="3">
    <source>
        <dbReference type="Pfam" id="PF00079"/>
    </source>
</evidence>
<accession>A0A5J9U4U2</accession>
<keyword evidence="5" id="KW-1185">Reference proteome</keyword>
<feature type="compositionally biased region" description="Basic and acidic residues" evidence="2">
    <location>
        <begin position="37"/>
        <end position="57"/>
    </location>
</feature>
<proteinExistence type="inferred from homology"/>
<comment type="similarity">
    <text evidence="1">Belongs to the serpin family.</text>
</comment>
<dbReference type="InterPro" id="IPR042178">
    <property type="entry name" value="Serpin_sf_1"/>
</dbReference>
<feature type="compositionally biased region" description="Acidic residues" evidence="2">
    <location>
        <begin position="84"/>
        <end position="106"/>
    </location>
</feature>
<dbReference type="InterPro" id="IPR036186">
    <property type="entry name" value="Serpin_sf"/>
</dbReference>
<dbReference type="InterPro" id="IPR023796">
    <property type="entry name" value="Serpin_dom"/>
</dbReference>
<feature type="region of interest" description="Disordered" evidence="2">
    <location>
        <begin position="33"/>
        <end position="107"/>
    </location>
</feature>
<dbReference type="OrthoDB" id="439192at2759"/>
<comment type="caution">
    <text evidence="4">The sequence shown here is derived from an EMBL/GenBank/DDBJ whole genome shotgun (WGS) entry which is preliminary data.</text>
</comment>
<sequence>MEDEVRATKRQRGGATSGLTTFALRLAKQLFEGAGYHPDDDSGNRSDFDDDGNRSGDDGDNLSDDDSSGTDDDDSSSCSGEDGSCTDDDDGNGADDDEVNCTDYDDVNSSADGGGKNIVFSPLSIYSALALVAAGARGETLDEFLVVLGAASRDELVELIKGKETESYLVVVVAVPCACAADELLSFPAAVELSASGATSPRIRSEPRGTQIRRAGPLACARPFGSSTSSPSPLAHADGDAPLSPAADEMRRGIRSAVPESHMKNIKPFNGIDFPLWKEKVQDILKSLELDYVLHKDKPLPSSPDIEKYDEKMHEYQFKLEKWEKDNKFAKRIIKRSISEGIKGEFDDNEDTTASELFFLIELEHKRISTRFLFTRLTTLRYDRYSGIVKHIRSMYDIAYELRSFGIELSDSFLEHCVETSLVNP</sequence>
<evidence type="ECO:0000313" key="5">
    <source>
        <dbReference type="Proteomes" id="UP000324897"/>
    </source>
</evidence>
<dbReference type="EMBL" id="RWGY01000029">
    <property type="protein sequence ID" value="TVU18653.1"/>
    <property type="molecule type" value="Genomic_DNA"/>
</dbReference>
<reference evidence="4 5" key="1">
    <citation type="journal article" date="2019" name="Sci. Rep.">
        <title>A high-quality genome of Eragrostis curvula grass provides insights into Poaceae evolution and supports new strategies to enhance forage quality.</title>
        <authorList>
            <person name="Carballo J."/>
            <person name="Santos B.A.C.M."/>
            <person name="Zappacosta D."/>
            <person name="Garbus I."/>
            <person name="Selva J.P."/>
            <person name="Gallo C.A."/>
            <person name="Diaz A."/>
            <person name="Albertini E."/>
            <person name="Caccamo M."/>
            <person name="Echenique V."/>
        </authorList>
    </citation>
    <scope>NUCLEOTIDE SEQUENCE [LARGE SCALE GENOMIC DNA]</scope>
    <source>
        <strain evidence="5">cv. Victoria</strain>
        <tissue evidence="4">Leaf</tissue>
    </source>
</reference>
<dbReference type="Gene3D" id="3.30.497.10">
    <property type="entry name" value="Antithrombin, subunit I, domain 2"/>
    <property type="match status" value="1"/>
</dbReference>
<feature type="domain" description="Serpin" evidence="3">
    <location>
        <begin position="113"/>
        <end position="152"/>
    </location>
</feature>
<dbReference type="AlphaFoldDB" id="A0A5J9U4U2"/>
<evidence type="ECO:0000256" key="1">
    <source>
        <dbReference type="ARBA" id="ARBA00009500"/>
    </source>
</evidence>
<evidence type="ECO:0000313" key="4">
    <source>
        <dbReference type="EMBL" id="TVU18653.1"/>
    </source>
</evidence>
<protein>
    <recommendedName>
        <fullName evidence="3">Serpin domain-containing protein</fullName>
    </recommendedName>
</protein>
<gene>
    <name evidence="4" type="ORF">EJB05_34762</name>
</gene>
<dbReference type="SUPFAM" id="SSF56574">
    <property type="entry name" value="Serpins"/>
    <property type="match status" value="1"/>
</dbReference>
<organism evidence="4 5">
    <name type="scientific">Eragrostis curvula</name>
    <name type="common">weeping love grass</name>
    <dbReference type="NCBI Taxonomy" id="38414"/>
    <lineage>
        <taxon>Eukaryota</taxon>
        <taxon>Viridiplantae</taxon>
        <taxon>Streptophyta</taxon>
        <taxon>Embryophyta</taxon>
        <taxon>Tracheophyta</taxon>
        <taxon>Spermatophyta</taxon>
        <taxon>Magnoliopsida</taxon>
        <taxon>Liliopsida</taxon>
        <taxon>Poales</taxon>
        <taxon>Poaceae</taxon>
        <taxon>PACMAD clade</taxon>
        <taxon>Chloridoideae</taxon>
        <taxon>Eragrostideae</taxon>
        <taxon>Eragrostidinae</taxon>
        <taxon>Eragrostis</taxon>
    </lineage>
</organism>
<dbReference type="Pfam" id="PF00079">
    <property type="entry name" value="Serpin"/>
    <property type="match status" value="1"/>
</dbReference>
<name>A0A5J9U4U2_9POAL</name>
<feature type="non-terminal residue" evidence="4">
    <location>
        <position position="1"/>
    </location>
</feature>
<feature type="region of interest" description="Disordered" evidence="2">
    <location>
        <begin position="222"/>
        <end position="246"/>
    </location>
</feature>
<dbReference type="Gramene" id="TVU18653">
    <property type="protein sequence ID" value="TVU18653"/>
    <property type="gene ID" value="EJB05_34762"/>
</dbReference>
<dbReference type="Proteomes" id="UP000324897">
    <property type="component" value="Chromosome 7"/>
</dbReference>
<feature type="compositionally biased region" description="Acidic residues" evidence="2">
    <location>
        <begin position="58"/>
        <end position="75"/>
    </location>
</feature>